<accession>A0ABU0F983</accession>
<dbReference type="Proteomes" id="UP001237448">
    <property type="component" value="Unassembled WGS sequence"/>
</dbReference>
<dbReference type="PROSITE" id="PS00871">
    <property type="entry name" value="CLPAB_2"/>
    <property type="match status" value="1"/>
</dbReference>
<dbReference type="GO" id="GO:0008233">
    <property type="term" value="F:peptidase activity"/>
    <property type="evidence" value="ECO:0007669"/>
    <property type="project" value="UniProtKB-KW"/>
</dbReference>
<dbReference type="RefSeq" id="WP_307422856.1">
    <property type="nucleotide sequence ID" value="NZ_JAUSVK010000001.1"/>
</dbReference>
<evidence type="ECO:0000256" key="2">
    <source>
        <dbReference type="ARBA" id="ARBA00022737"/>
    </source>
</evidence>
<dbReference type="PANTHER" id="PTHR11638">
    <property type="entry name" value="ATP-DEPENDENT CLP PROTEASE"/>
    <property type="match status" value="1"/>
</dbReference>
<dbReference type="InterPro" id="IPR019489">
    <property type="entry name" value="Clp_ATPase_C"/>
</dbReference>
<dbReference type="InterPro" id="IPR041546">
    <property type="entry name" value="ClpA/ClpB_AAA_lid"/>
</dbReference>
<evidence type="ECO:0000256" key="4">
    <source>
        <dbReference type="ARBA" id="ARBA00022840"/>
    </source>
</evidence>
<dbReference type="InterPro" id="IPR036628">
    <property type="entry name" value="Clp_N_dom_sf"/>
</dbReference>
<dbReference type="SMART" id="SM00382">
    <property type="entry name" value="AAA"/>
    <property type="match status" value="2"/>
</dbReference>
<dbReference type="PRINTS" id="PR00300">
    <property type="entry name" value="CLPPROTEASEA"/>
</dbReference>
<gene>
    <name evidence="9" type="ORF">J3R73_000878</name>
</gene>
<dbReference type="InterPro" id="IPR004176">
    <property type="entry name" value="Clp_R_N"/>
</dbReference>
<evidence type="ECO:0000256" key="1">
    <source>
        <dbReference type="ARBA" id="ARBA00008675"/>
    </source>
</evidence>
<dbReference type="CDD" id="cd00009">
    <property type="entry name" value="AAA"/>
    <property type="match status" value="1"/>
</dbReference>
<keyword evidence="9" id="KW-0378">Hydrolase</keyword>
<evidence type="ECO:0000256" key="7">
    <source>
        <dbReference type="SAM" id="MobiDB-lite"/>
    </source>
</evidence>
<dbReference type="CDD" id="cd19499">
    <property type="entry name" value="RecA-like_ClpB_Hsp104-like"/>
    <property type="match status" value="1"/>
</dbReference>
<evidence type="ECO:0000313" key="9">
    <source>
        <dbReference type="EMBL" id="MDQ0391086.1"/>
    </source>
</evidence>
<feature type="domain" description="Clp R" evidence="8">
    <location>
        <begin position="88"/>
        <end position="231"/>
    </location>
</feature>
<feature type="compositionally biased region" description="Basic residues" evidence="7">
    <location>
        <begin position="911"/>
        <end position="926"/>
    </location>
</feature>
<dbReference type="InterPro" id="IPR001270">
    <property type="entry name" value="ClpA/B"/>
</dbReference>
<dbReference type="InterPro" id="IPR003593">
    <property type="entry name" value="AAA+_ATPase"/>
</dbReference>
<dbReference type="InterPro" id="IPR027417">
    <property type="entry name" value="P-loop_NTPase"/>
</dbReference>
<evidence type="ECO:0000256" key="6">
    <source>
        <dbReference type="PROSITE-ProRule" id="PRU01251"/>
    </source>
</evidence>
<dbReference type="Gene3D" id="3.40.50.300">
    <property type="entry name" value="P-loop containing nucleotide triphosphate hydrolases"/>
    <property type="match status" value="2"/>
</dbReference>
<dbReference type="PANTHER" id="PTHR11638:SF145">
    <property type="entry name" value="CLPA_B PROTEASE ATP BINDING SUBUNIT-RELATED"/>
    <property type="match status" value="1"/>
</dbReference>
<dbReference type="SMART" id="SM01086">
    <property type="entry name" value="ClpB_D2-small"/>
    <property type="match status" value="1"/>
</dbReference>
<evidence type="ECO:0000313" key="10">
    <source>
        <dbReference type="Proteomes" id="UP001237448"/>
    </source>
</evidence>
<evidence type="ECO:0000256" key="5">
    <source>
        <dbReference type="ARBA" id="ARBA00023186"/>
    </source>
</evidence>
<dbReference type="Pfam" id="PF00004">
    <property type="entry name" value="AAA"/>
    <property type="match status" value="1"/>
</dbReference>
<dbReference type="InterPro" id="IPR003959">
    <property type="entry name" value="ATPase_AAA_core"/>
</dbReference>
<protein>
    <submittedName>
        <fullName evidence="9">ATP-dependent Clp protease ATP-binding subunit ClpC</fullName>
    </submittedName>
</protein>
<dbReference type="InterPro" id="IPR050130">
    <property type="entry name" value="ClpA_ClpB"/>
</dbReference>
<organism evidence="9 10">
    <name type="scientific">Labrys monachus</name>
    <dbReference type="NCBI Taxonomy" id="217067"/>
    <lineage>
        <taxon>Bacteria</taxon>
        <taxon>Pseudomonadati</taxon>
        <taxon>Pseudomonadota</taxon>
        <taxon>Alphaproteobacteria</taxon>
        <taxon>Hyphomicrobiales</taxon>
        <taxon>Xanthobacteraceae</taxon>
        <taxon>Labrys</taxon>
    </lineage>
</organism>
<dbReference type="Pfam" id="PF07724">
    <property type="entry name" value="AAA_2"/>
    <property type="match status" value="1"/>
</dbReference>
<sequence length="926" mass="102191">MPQHMCDICGARPATVRVVVAQNGQEKQLDVCDYHYAQLTRHQTSLSPLEALFRGGLFNDFFGVADPRAGGSGGSRRAAASDRDALSLERHFSDQAKEILQRAAERAVQFGKADVDSEHLLYELPESDVVQAILKQFKISVDDLRSQIDANAAKGEAKEPPGGRIGVSPRVKSALDRAFIASREFGHSYVGPEHILLGLAEVSDSFAGNLLAKYGLTPQALRQQTAKVAGKGTEEGRVATPSSTPQLDKYSRDLTSLAREGKLDPVIGRSKEVETTIEVLARRKKNNPVLIGEPGVGKTAIIEGLAQRIVNGDVPEVLRDKRLVELNVNSLVAGSKYRGEFEERVKRVMDEIADKRDELVLFIDEVHTIVGAGQGGGEGGLDIANTFKPAMARGEMNLIGATTLGEYQKYIEKDAALERRFQPVMIAEPTVDQTVNILRGLRDRLEVHHKVTIQDQALVAAAELSDRYITGRFMPDKAIDLIDQAAARVHLSTTSRPPEILELEAEIAQLKREQTYAASRKQFDRAKMFEEQITQKGDRLAEASEAWKTKIGSDKAEVTVENIAEVVSKLTGIPVTELTEEERAKLLKMEERLHQRVIGQDEAIQAVSDAVRLARAGLLPGHRPVATFLFLGPTGVGKTELAKALAEVVFGDEDAIIRIDMSEYMERHAVARLIGAPPGYVGYEEGGQLTERVRRRPYSVILLDEIEKAHADVYNVLLQVFDDGRLTDGKGRVVDFSNTLIIATSNLASSVIMGAGHRPGFLPAARDNVKDEVMSVLRGHFRPEFLNRIDEIIIFQALDQAQIRTIVRLQLDRVRKTAQAQDIELAFDESLVDHLAVEGYQPEYGARELRRQIRILLETKLARAMLKGEIKEGNRVRCSFDAAAREVTFAVEQEPQKEQAAVENEPVKPRPAGKKAKAKTRATKKS</sequence>
<keyword evidence="2 6" id="KW-0677">Repeat</keyword>
<proteinExistence type="inferred from homology"/>
<feature type="region of interest" description="Disordered" evidence="7">
    <location>
        <begin position="894"/>
        <end position="926"/>
    </location>
</feature>
<dbReference type="Gene3D" id="1.10.8.60">
    <property type="match status" value="2"/>
</dbReference>
<dbReference type="GO" id="GO:0006508">
    <property type="term" value="P:proteolysis"/>
    <property type="evidence" value="ECO:0007669"/>
    <property type="project" value="UniProtKB-KW"/>
</dbReference>
<dbReference type="InterPro" id="IPR028299">
    <property type="entry name" value="ClpA/B_CS2"/>
</dbReference>
<dbReference type="Gene3D" id="1.10.1780.10">
    <property type="entry name" value="Clp, N-terminal domain"/>
    <property type="match status" value="1"/>
</dbReference>
<keyword evidence="3" id="KW-0547">Nucleotide-binding</keyword>
<dbReference type="PROSITE" id="PS51903">
    <property type="entry name" value="CLP_R"/>
    <property type="match status" value="1"/>
</dbReference>
<keyword evidence="10" id="KW-1185">Reference proteome</keyword>
<keyword evidence="4 9" id="KW-0067">ATP-binding</keyword>
<reference evidence="9 10" key="1">
    <citation type="submission" date="2023-07" db="EMBL/GenBank/DDBJ databases">
        <title>Genomic Encyclopedia of Type Strains, Phase IV (KMG-IV): sequencing the most valuable type-strain genomes for metagenomic binning, comparative biology and taxonomic classification.</title>
        <authorList>
            <person name="Goeker M."/>
        </authorList>
    </citation>
    <scope>NUCLEOTIDE SEQUENCE [LARGE SCALE GENOMIC DNA]</scope>
    <source>
        <strain evidence="9 10">DSM 5896</strain>
    </source>
</reference>
<keyword evidence="5" id="KW-0143">Chaperone</keyword>
<name>A0ABU0F983_9HYPH</name>
<dbReference type="EMBL" id="JAUSVK010000001">
    <property type="protein sequence ID" value="MDQ0391086.1"/>
    <property type="molecule type" value="Genomic_DNA"/>
</dbReference>
<dbReference type="SUPFAM" id="SSF52540">
    <property type="entry name" value="P-loop containing nucleoside triphosphate hydrolases"/>
    <property type="match status" value="2"/>
</dbReference>
<dbReference type="Pfam" id="PF17871">
    <property type="entry name" value="AAA_lid_9"/>
    <property type="match status" value="1"/>
</dbReference>
<dbReference type="SUPFAM" id="SSF81923">
    <property type="entry name" value="Double Clp-N motif"/>
    <property type="match status" value="1"/>
</dbReference>
<dbReference type="Gene3D" id="4.10.860.10">
    <property type="entry name" value="UVR domain"/>
    <property type="match status" value="1"/>
</dbReference>
<keyword evidence="9" id="KW-0645">Protease</keyword>
<dbReference type="Pfam" id="PF02861">
    <property type="entry name" value="Clp_N"/>
    <property type="match status" value="1"/>
</dbReference>
<evidence type="ECO:0000259" key="8">
    <source>
        <dbReference type="PROSITE" id="PS51903"/>
    </source>
</evidence>
<dbReference type="GO" id="GO:0005524">
    <property type="term" value="F:ATP binding"/>
    <property type="evidence" value="ECO:0007669"/>
    <property type="project" value="UniProtKB-KW"/>
</dbReference>
<comment type="similarity">
    <text evidence="1">Belongs to the ClpA/ClpB family.</text>
</comment>
<comment type="caution">
    <text evidence="9">The sequence shown here is derived from an EMBL/GenBank/DDBJ whole genome shotgun (WGS) entry which is preliminary data.</text>
</comment>
<evidence type="ECO:0000256" key="3">
    <source>
        <dbReference type="ARBA" id="ARBA00022741"/>
    </source>
</evidence>
<dbReference type="Pfam" id="PF10431">
    <property type="entry name" value="ClpB_D2-small"/>
    <property type="match status" value="1"/>
</dbReference>